<evidence type="ECO:0000313" key="2">
    <source>
        <dbReference type="WBParaSite" id="ES5_v2.g28027.t1"/>
    </source>
</evidence>
<name>A0AC34GEH7_9BILA</name>
<organism evidence="1 2">
    <name type="scientific">Panagrolaimus sp. ES5</name>
    <dbReference type="NCBI Taxonomy" id="591445"/>
    <lineage>
        <taxon>Eukaryota</taxon>
        <taxon>Metazoa</taxon>
        <taxon>Ecdysozoa</taxon>
        <taxon>Nematoda</taxon>
        <taxon>Chromadorea</taxon>
        <taxon>Rhabditida</taxon>
        <taxon>Tylenchina</taxon>
        <taxon>Panagrolaimomorpha</taxon>
        <taxon>Panagrolaimoidea</taxon>
        <taxon>Panagrolaimidae</taxon>
        <taxon>Panagrolaimus</taxon>
    </lineage>
</organism>
<accession>A0AC34GEH7</accession>
<proteinExistence type="predicted"/>
<protein>
    <submittedName>
        <fullName evidence="2">S-protein homolog</fullName>
    </submittedName>
</protein>
<evidence type="ECO:0000313" key="1">
    <source>
        <dbReference type="Proteomes" id="UP000887579"/>
    </source>
</evidence>
<dbReference type="Proteomes" id="UP000887579">
    <property type="component" value="Unplaced"/>
</dbReference>
<dbReference type="WBParaSite" id="ES5_v2.g28027.t1">
    <property type="protein sequence ID" value="ES5_v2.g28027.t1"/>
    <property type="gene ID" value="ES5_v2.g28027"/>
</dbReference>
<reference evidence="2" key="1">
    <citation type="submission" date="2022-11" db="UniProtKB">
        <authorList>
            <consortium name="WormBaseParasite"/>
        </authorList>
    </citation>
    <scope>IDENTIFICATION</scope>
</reference>
<sequence length="123" mass="13822">MKLFLLIAGIFAVFAVSTVHADDEKYVRVVNSMGEAVEVTANCASGDDKIETKVLKDREDFDFKFKPNFVGNTLFYCDVKTNDGKSKRWDVYTGNEDSKNWYLRGDGIYTGGADGGNLEKKHY</sequence>